<dbReference type="EMBL" id="AORZ01000111">
    <property type="protein sequence ID" value="EME97610.1"/>
    <property type="molecule type" value="Genomic_DNA"/>
</dbReference>
<organism evidence="2 3">
    <name type="scientific">Streptomyces mobaraensis (strain ATCC 29032 / DSM 40847 / JCM 4168 / NBRC 13819 / NCIMB 11159 / IPCR 16-22)</name>
    <dbReference type="NCBI Taxonomy" id="1223523"/>
    <lineage>
        <taxon>Bacteria</taxon>
        <taxon>Bacillati</taxon>
        <taxon>Actinomycetota</taxon>
        <taxon>Actinomycetes</taxon>
        <taxon>Kitasatosporales</taxon>
        <taxon>Streptomycetaceae</taxon>
        <taxon>Streptomyces</taxon>
    </lineage>
</organism>
<gene>
    <name evidence="2" type="ORF">H340_25687</name>
</gene>
<proteinExistence type="predicted"/>
<keyword evidence="1" id="KW-0812">Transmembrane</keyword>
<comment type="caution">
    <text evidence="2">The sequence shown here is derived from an EMBL/GenBank/DDBJ whole genome shotgun (WGS) entry which is preliminary data.</text>
</comment>
<name>M3C0R7_STRM1</name>
<keyword evidence="1" id="KW-1133">Transmembrane helix</keyword>
<keyword evidence="1" id="KW-0472">Membrane</keyword>
<accession>M3C0R7</accession>
<protein>
    <submittedName>
        <fullName evidence="2">Uncharacterized protein</fullName>
    </submittedName>
</protein>
<evidence type="ECO:0000256" key="1">
    <source>
        <dbReference type="SAM" id="Phobius"/>
    </source>
</evidence>
<dbReference type="PATRIC" id="fig|1223523.3.peg.5213"/>
<dbReference type="Proteomes" id="UP000011740">
    <property type="component" value="Unassembled WGS sequence"/>
</dbReference>
<evidence type="ECO:0000313" key="2">
    <source>
        <dbReference type="EMBL" id="EME97610.1"/>
    </source>
</evidence>
<reference evidence="2 3" key="1">
    <citation type="journal article" date="2013" name="Genome Announc.">
        <title>Whole-Genome Shotgun Assembly and Analysis of the Genome of Streptomyces mobaraensis DSM 40847, a Strain for Industrial Production of Microbial Transglutaminase.</title>
        <authorList>
            <person name="Yang H."/>
            <person name="He T."/>
            <person name="Wu W."/>
            <person name="Zhu W."/>
            <person name="Lu B."/>
            <person name="Sun W."/>
        </authorList>
    </citation>
    <scope>NUCLEOTIDE SEQUENCE [LARGE SCALE GENOMIC DNA]</scope>
    <source>
        <strain evidence="2 3">DSM 40847</strain>
    </source>
</reference>
<sequence length="173" mass="19132">MRAKDDRWRSGLPKSPILPVGRFPVTGLVVAVLTFVGLLGFAWLSWDGRGCPEAVARASEADVAGKYEGPDGMSVRLRYEAGTGRGTFSVDRWPYEWSPAYRKEKTFDAAGTWSLSQDSGVQEMRVQLSFEDAPLHRRPLRTLVVGRDGDERVLFKSTDPDNCPSTVLRRAGG</sequence>
<dbReference type="AlphaFoldDB" id="M3C0R7"/>
<evidence type="ECO:0000313" key="3">
    <source>
        <dbReference type="Proteomes" id="UP000011740"/>
    </source>
</evidence>
<feature type="transmembrane region" description="Helical" evidence="1">
    <location>
        <begin position="21"/>
        <end position="46"/>
    </location>
</feature>